<proteinExistence type="predicted"/>
<evidence type="ECO:0000313" key="2">
    <source>
        <dbReference type="Proteomes" id="UP000198741"/>
    </source>
</evidence>
<dbReference type="RefSeq" id="WP_157695084.1">
    <property type="nucleotide sequence ID" value="NZ_LT629710.1"/>
</dbReference>
<keyword evidence="2" id="KW-1185">Reference proteome</keyword>
<organism evidence="1 2">
    <name type="scientific">Nakamurella panacisegetis</name>
    <dbReference type="NCBI Taxonomy" id="1090615"/>
    <lineage>
        <taxon>Bacteria</taxon>
        <taxon>Bacillati</taxon>
        <taxon>Actinomycetota</taxon>
        <taxon>Actinomycetes</taxon>
        <taxon>Nakamurellales</taxon>
        <taxon>Nakamurellaceae</taxon>
        <taxon>Nakamurella</taxon>
    </lineage>
</organism>
<sequence>MRRRTVEKPMSTVAELAADVPVDLTQPQSAVWADRAAFRRWCVTHLGVEITFGELADQSWWHRLNSAAAAWALAHDVVDDSGHPDWRKLADLGIRMPRRLRPLALIHSEGTVA</sequence>
<name>A0A1H0HI91_9ACTN</name>
<dbReference type="EMBL" id="LT629710">
    <property type="protein sequence ID" value="SDO18915.1"/>
    <property type="molecule type" value="Genomic_DNA"/>
</dbReference>
<accession>A0A1H0HI91</accession>
<evidence type="ECO:0000313" key="1">
    <source>
        <dbReference type="EMBL" id="SDO18915.1"/>
    </source>
</evidence>
<protein>
    <submittedName>
        <fullName evidence="1">Uncharacterized protein</fullName>
    </submittedName>
</protein>
<gene>
    <name evidence="1" type="ORF">SAMN04515671_0084</name>
</gene>
<dbReference type="Proteomes" id="UP000198741">
    <property type="component" value="Chromosome I"/>
</dbReference>
<dbReference type="AlphaFoldDB" id="A0A1H0HI91"/>
<reference evidence="1 2" key="1">
    <citation type="submission" date="2016-10" db="EMBL/GenBank/DDBJ databases">
        <authorList>
            <person name="de Groot N.N."/>
        </authorList>
    </citation>
    <scope>NUCLEOTIDE SEQUENCE [LARGE SCALE GENOMIC DNA]</scope>
    <source>
        <strain evidence="2">P4-7,KCTC 19426,CECT 7604</strain>
    </source>
</reference>
<dbReference type="STRING" id="1090615.SAMN04515671_0084"/>